<evidence type="ECO:0000313" key="1">
    <source>
        <dbReference type="EMBL" id="KAL2644125.1"/>
    </source>
</evidence>
<name>A0ABD1Z8R8_9MARC</name>
<dbReference type="PANTHER" id="PTHR15907">
    <property type="entry name" value="DUF614 FAMILY PROTEIN-RELATED"/>
    <property type="match status" value="1"/>
</dbReference>
<sequence length="172" mass="18704">MENVPYGYPPSASSAYVAPPPQAHPYPYSVPPPAVQAPIPQYAQPQYRIPGPPPNSEGCVGCWCPSVLVGRSIEGIDEGATSCGVGGTLFFLIEYLTGCGCMYTCIYRTRLRQKYGLPETPCPDVCVDFCCLRCSICQVYRELENRNGLNLAYARGYPVSAAAAPNQQHMSR</sequence>
<evidence type="ECO:0008006" key="3">
    <source>
        <dbReference type="Google" id="ProtNLM"/>
    </source>
</evidence>
<accession>A0ABD1Z8R8</accession>
<dbReference type="Pfam" id="PF04749">
    <property type="entry name" value="PLAC8"/>
    <property type="match status" value="1"/>
</dbReference>
<keyword evidence="2" id="KW-1185">Reference proteome</keyword>
<comment type="caution">
    <text evidence="1">The sequence shown here is derived from an EMBL/GenBank/DDBJ whole genome shotgun (WGS) entry which is preliminary data.</text>
</comment>
<dbReference type="EMBL" id="JBHFFA010000002">
    <property type="protein sequence ID" value="KAL2644125.1"/>
    <property type="molecule type" value="Genomic_DNA"/>
</dbReference>
<proteinExistence type="predicted"/>
<organism evidence="1 2">
    <name type="scientific">Riccia fluitans</name>
    <dbReference type="NCBI Taxonomy" id="41844"/>
    <lineage>
        <taxon>Eukaryota</taxon>
        <taxon>Viridiplantae</taxon>
        <taxon>Streptophyta</taxon>
        <taxon>Embryophyta</taxon>
        <taxon>Marchantiophyta</taxon>
        <taxon>Marchantiopsida</taxon>
        <taxon>Marchantiidae</taxon>
        <taxon>Marchantiales</taxon>
        <taxon>Ricciaceae</taxon>
        <taxon>Riccia</taxon>
    </lineage>
</organism>
<dbReference type="NCBIfam" id="TIGR01571">
    <property type="entry name" value="A_thal_Cys_rich"/>
    <property type="match status" value="1"/>
</dbReference>
<dbReference type="AlphaFoldDB" id="A0ABD1Z8R8"/>
<protein>
    <recommendedName>
        <fullName evidence="3">Cell number regulator 10</fullName>
    </recommendedName>
</protein>
<gene>
    <name evidence="1" type="ORF">R1flu_011712</name>
</gene>
<evidence type="ECO:0000313" key="2">
    <source>
        <dbReference type="Proteomes" id="UP001605036"/>
    </source>
</evidence>
<reference evidence="1 2" key="1">
    <citation type="submission" date="2024-09" db="EMBL/GenBank/DDBJ databases">
        <title>Chromosome-scale assembly of Riccia fluitans.</title>
        <authorList>
            <person name="Paukszto L."/>
            <person name="Sawicki J."/>
            <person name="Karawczyk K."/>
            <person name="Piernik-Szablinska J."/>
            <person name="Szczecinska M."/>
            <person name="Mazdziarz M."/>
        </authorList>
    </citation>
    <scope>NUCLEOTIDE SEQUENCE [LARGE SCALE GENOMIC DNA]</scope>
    <source>
        <strain evidence="1">Rf_01</strain>
        <tissue evidence="1">Aerial parts of the thallus</tissue>
    </source>
</reference>
<dbReference type="Proteomes" id="UP001605036">
    <property type="component" value="Unassembled WGS sequence"/>
</dbReference>
<dbReference type="InterPro" id="IPR006461">
    <property type="entry name" value="PLAC_motif_containing"/>
</dbReference>